<accession>A0A8J7LQE2</accession>
<dbReference type="SUPFAM" id="SSF53850">
    <property type="entry name" value="Periplasmic binding protein-like II"/>
    <property type="match status" value="1"/>
</dbReference>
<name>A0A8J7LQE2_9RHOB</name>
<dbReference type="EMBL" id="JADCKQ010000013">
    <property type="protein sequence ID" value="MBI1494996.1"/>
    <property type="molecule type" value="Genomic_DNA"/>
</dbReference>
<gene>
    <name evidence="1" type="ORF">H1D41_15235</name>
</gene>
<evidence type="ECO:0000313" key="1">
    <source>
        <dbReference type="EMBL" id="MBI1494996.1"/>
    </source>
</evidence>
<evidence type="ECO:0000313" key="2">
    <source>
        <dbReference type="Proteomes" id="UP000640583"/>
    </source>
</evidence>
<reference evidence="1" key="1">
    <citation type="submission" date="2020-10" db="EMBL/GenBank/DDBJ databases">
        <title>Paenihalocynthiibacter styelae gen. nov., sp. nov., isolated from stalked sea squirt Styela clava.</title>
        <authorList>
            <person name="Kim Y.-O."/>
            <person name="Yoon J.-H."/>
        </authorList>
    </citation>
    <scope>NUCLEOTIDE SEQUENCE</scope>
    <source>
        <strain evidence="1">MYP1-1</strain>
    </source>
</reference>
<dbReference type="Pfam" id="PF12974">
    <property type="entry name" value="Phosphonate-bd"/>
    <property type="match status" value="1"/>
</dbReference>
<organism evidence="1 2">
    <name type="scientific">Halocynthiibacter styelae</name>
    <dbReference type="NCBI Taxonomy" id="2761955"/>
    <lineage>
        <taxon>Bacteria</taxon>
        <taxon>Pseudomonadati</taxon>
        <taxon>Pseudomonadota</taxon>
        <taxon>Alphaproteobacteria</taxon>
        <taxon>Rhodobacterales</taxon>
        <taxon>Paracoccaceae</taxon>
        <taxon>Halocynthiibacter</taxon>
    </lineage>
</organism>
<keyword evidence="2" id="KW-1185">Reference proteome</keyword>
<dbReference type="PANTHER" id="PTHR35841:SF1">
    <property type="entry name" value="PHOSPHONATES-BINDING PERIPLASMIC PROTEIN"/>
    <property type="match status" value="1"/>
</dbReference>
<protein>
    <submittedName>
        <fullName evidence="1">PhnD/SsuA/transferrin family substrate-binding protein</fullName>
    </submittedName>
</protein>
<sequence length="257" mass="29068">MIASLMMYARPQLDAAHVHFWQLIRENLAQAGIDAPENLSQSAEEFSVWKDPDLVLSQTCGMPYRTWLHAQVNLVGTPDYGLEGCPPGYYRSALVVHKDNYAWRKKIEEYDKTDDGGDIIFAYNQTFSQSGFAAPYWHLKPRSIWFNEMYKSEGHLNSARSVAERRTDIASLDAMSWRLMREYEEFAQDLRVLDWTDSTPGLPLITSVKHDPEVVFDAVSAAITQLTPDDQAALGIKGLVRIPKEDYLAIPNPPGSV</sequence>
<dbReference type="AlphaFoldDB" id="A0A8J7LQE2"/>
<dbReference type="Proteomes" id="UP000640583">
    <property type="component" value="Unassembled WGS sequence"/>
</dbReference>
<proteinExistence type="predicted"/>
<comment type="caution">
    <text evidence="1">The sequence shown here is derived from an EMBL/GenBank/DDBJ whole genome shotgun (WGS) entry which is preliminary data.</text>
</comment>
<dbReference type="Gene3D" id="3.40.190.10">
    <property type="entry name" value="Periplasmic binding protein-like II"/>
    <property type="match status" value="2"/>
</dbReference>
<dbReference type="PANTHER" id="PTHR35841">
    <property type="entry name" value="PHOSPHONATES-BINDING PERIPLASMIC PROTEIN"/>
    <property type="match status" value="1"/>
</dbReference>